<keyword evidence="12" id="KW-1185">Reference proteome</keyword>
<protein>
    <recommendedName>
        <fullName evidence="2">histidine kinase</fullName>
        <ecNumber evidence="2">2.7.13.3</ecNumber>
    </recommendedName>
</protein>
<dbReference type="InterPro" id="IPR011110">
    <property type="entry name" value="Reg_prop"/>
</dbReference>
<sequence>MRILLTIITFLQISIAYTQTIDGYRNFTIDDGISDNQVSCILQDRDDFTWVGTLNGLNWFDGRHWKLYNHQNSALRNSQIRRLASTPDHKLVAATRYGLAEIDHATGIMKHIEIPGQPGIENWTNDVQHLEIPGTNERILGTLTGVYVYDSNWNRITAIEGNFDAGRRGAKRIYFCLNIAAFTNGDALLATTEGYHIYYHHQARIVPVDQDSSAPYAFLRKFLAEHQRAYVFDINAADQLFFFDQFSRDEMLYVLDQAGKKLKKWYFPFDPTYYIRWDARFEFPAAGRARINSARGGFFECEYNTNTLELTRPVSRKMTAIVPTLTFEDRMGRNWLGTQTGLLMQEGYQRFFEQYALHSSQQDSLFRGVNNILRSGQYYWTSVYSRSGGVQVFDSTFRHIKTIHPTSGTAPPAYVFRVIPWNSDSLLVSTGNGMFMFHRFNFGYKPVEQTDLLKAAGKGFIPLYFFESADGSLWLSGGRFGGLLVYDPLRKTAKRFAAGTGPRDFPLGHAAGFQQDNKGNIWMINVTNGLTKWNARTGLFDTVVTKINQGNNPSQQISGFAIDAQQRHWYFVNQAGLFSREKSGGPITQVLQVNDGAISDALSLFYTDNHQLWIYLSNGLMVYDIQSGRSRYFSYGKITGNAVPWALQLDIDQKNGRLYLGCLNTILEIKSLAVFFPGEENPLLFRGMTLPGSRKRLNFSSIVPLNPDENNISIDFAMVDYDQLVIPHFEYRLNHNGDAGNWIVVDAQNSLHFHNLAKGNYDLQVRKMGLKEVQPNSLAAVSFLVLPEFHETNLFKLLLVLLIMAVMYVFYRARIQQLVRENLIRKRISSDLHDDLGARITSLALLGEILDKNVNDSPQRSRYVQKMKEELSLASESLDDIVWNEKTTDESAAELVSRMRRFAADLMEPTTIHLQFRSDTFSNRQKLNREKRRDIFLAYKELLNNVLKHSGADRLQIDIHSSGNRFNLLVADNGKGFPADQKTDRNGIRSIHHRVEKWKGSVNFEQHFDGGVQVRLTIPFDRASLKWTRSD</sequence>
<dbReference type="PROSITE" id="PS50109">
    <property type="entry name" value="HIS_KIN"/>
    <property type="match status" value="1"/>
</dbReference>
<evidence type="ECO:0000256" key="2">
    <source>
        <dbReference type="ARBA" id="ARBA00012438"/>
    </source>
</evidence>
<dbReference type="Proteomes" id="UP000765802">
    <property type="component" value="Unassembled WGS sequence"/>
</dbReference>
<dbReference type="Gene3D" id="1.20.5.1930">
    <property type="match status" value="1"/>
</dbReference>
<evidence type="ECO:0000256" key="4">
    <source>
        <dbReference type="ARBA" id="ARBA00022679"/>
    </source>
</evidence>
<accession>A0ABR7MA10</accession>
<dbReference type="Gene3D" id="3.30.565.10">
    <property type="entry name" value="Histidine kinase-like ATPase, C-terminal domain"/>
    <property type="match status" value="1"/>
</dbReference>
<dbReference type="Gene3D" id="2.60.40.10">
    <property type="entry name" value="Immunoglobulins"/>
    <property type="match status" value="1"/>
</dbReference>
<dbReference type="Pfam" id="PF07494">
    <property type="entry name" value="Reg_prop"/>
    <property type="match status" value="1"/>
</dbReference>
<feature type="domain" description="Histidine kinase" evidence="10">
    <location>
        <begin position="831"/>
        <end position="1022"/>
    </location>
</feature>
<evidence type="ECO:0000256" key="9">
    <source>
        <dbReference type="SAM" id="Phobius"/>
    </source>
</evidence>
<name>A0ABR7MA10_9BACT</name>
<evidence type="ECO:0000256" key="7">
    <source>
        <dbReference type="ARBA" id="ARBA00022840"/>
    </source>
</evidence>
<evidence type="ECO:0000256" key="5">
    <source>
        <dbReference type="ARBA" id="ARBA00022741"/>
    </source>
</evidence>
<dbReference type="InterPro" id="IPR050482">
    <property type="entry name" value="Sensor_HK_TwoCompSys"/>
</dbReference>
<comment type="caution">
    <text evidence="11">The sequence shown here is derived from an EMBL/GenBank/DDBJ whole genome shotgun (WGS) entry which is preliminary data.</text>
</comment>
<evidence type="ECO:0000256" key="8">
    <source>
        <dbReference type="ARBA" id="ARBA00023012"/>
    </source>
</evidence>
<keyword evidence="9" id="KW-0472">Membrane</keyword>
<dbReference type="SUPFAM" id="SSF55874">
    <property type="entry name" value="ATPase domain of HSP90 chaperone/DNA topoisomerase II/histidine kinase"/>
    <property type="match status" value="1"/>
</dbReference>
<proteinExistence type="predicted"/>
<evidence type="ECO:0000256" key="3">
    <source>
        <dbReference type="ARBA" id="ARBA00022553"/>
    </source>
</evidence>
<gene>
    <name evidence="11" type="ORF">BC349_09995</name>
</gene>
<keyword evidence="9" id="KW-0812">Transmembrane</keyword>
<keyword evidence="5" id="KW-0547">Nucleotide-binding</keyword>
<evidence type="ECO:0000313" key="11">
    <source>
        <dbReference type="EMBL" id="MBC6491364.1"/>
    </source>
</evidence>
<dbReference type="InterPro" id="IPR005467">
    <property type="entry name" value="His_kinase_dom"/>
</dbReference>
<keyword evidence="8" id="KW-0902">Two-component regulatory system</keyword>
<dbReference type="Gene3D" id="2.130.10.10">
    <property type="entry name" value="YVTN repeat-like/Quinoprotein amine dehydrogenase"/>
    <property type="match status" value="2"/>
</dbReference>
<dbReference type="EMBL" id="MBUA01000012">
    <property type="protein sequence ID" value="MBC6491364.1"/>
    <property type="molecule type" value="Genomic_DNA"/>
</dbReference>
<dbReference type="InterPro" id="IPR003594">
    <property type="entry name" value="HATPase_dom"/>
</dbReference>
<dbReference type="PANTHER" id="PTHR24421">
    <property type="entry name" value="NITRATE/NITRITE SENSOR PROTEIN NARX-RELATED"/>
    <property type="match status" value="1"/>
</dbReference>
<evidence type="ECO:0000313" key="12">
    <source>
        <dbReference type="Proteomes" id="UP000765802"/>
    </source>
</evidence>
<keyword evidence="3" id="KW-0597">Phosphoprotein</keyword>
<dbReference type="InterPro" id="IPR011712">
    <property type="entry name" value="Sig_transdc_His_kin_sub3_dim/P"/>
</dbReference>
<dbReference type="InterPro" id="IPR036890">
    <property type="entry name" value="HATPase_C_sf"/>
</dbReference>
<dbReference type="Pfam" id="PF02518">
    <property type="entry name" value="HATPase_c"/>
    <property type="match status" value="1"/>
</dbReference>
<evidence type="ECO:0000256" key="6">
    <source>
        <dbReference type="ARBA" id="ARBA00022777"/>
    </source>
</evidence>
<evidence type="ECO:0000259" key="10">
    <source>
        <dbReference type="PROSITE" id="PS50109"/>
    </source>
</evidence>
<keyword evidence="7" id="KW-0067">ATP-binding</keyword>
<reference evidence="11 12" key="1">
    <citation type="submission" date="2016-07" db="EMBL/GenBank/DDBJ databases">
        <title>Genome analysis of Flavihumibacter stibioxidans YS-17.</title>
        <authorList>
            <person name="Shi K."/>
            <person name="Han Y."/>
            <person name="Wang G."/>
        </authorList>
    </citation>
    <scope>NUCLEOTIDE SEQUENCE [LARGE SCALE GENOMIC DNA]</scope>
    <source>
        <strain evidence="11 12">YS-17</strain>
    </source>
</reference>
<dbReference type="Pfam" id="PF07730">
    <property type="entry name" value="HisKA_3"/>
    <property type="match status" value="1"/>
</dbReference>
<dbReference type="EC" id="2.7.13.3" evidence="2"/>
<dbReference type="CDD" id="cd16917">
    <property type="entry name" value="HATPase_UhpB-NarQ-NarX-like"/>
    <property type="match status" value="1"/>
</dbReference>
<dbReference type="InterPro" id="IPR013783">
    <property type="entry name" value="Ig-like_fold"/>
</dbReference>
<dbReference type="RefSeq" id="WP_187256663.1">
    <property type="nucleotide sequence ID" value="NZ_JBHULF010000014.1"/>
</dbReference>
<feature type="transmembrane region" description="Helical" evidence="9">
    <location>
        <begin position="794"/>
        <end position="811"/>
    </location>
</feature>
<keyword evidence="4" id="KW-0808">Transferase</keyword>
<evidence type="ECO:0000256" key="1">
    <source>
        <dbReference type="ARBA" id="ARBA00000085"/>
    </source>
</evidence>
<keyword evidence="6" id="KW-0418">Kinase</keyword>
<dbReference type="PANTHER" id="PTHR24421:SF10">
    <property type="entry name" value="NITRATE_NITRITE SENSOR PROTEIN NARQ"/>
    <property type="match status" value="1"/>
</dbReference>
<dbReference type="SUPFAM" id="SSF63829">
    <property type="entry name" value="Calcium-dependent phosphotriesterase"/>
    <property type="match status" value="1"/>
</dbReference>
<comment type="catalytic activity">
    <reaction evidence="1">
        <text>ATP + protein L-histidine = ADP + protein N-phospho-L-histidine.</text>
        <dbReference type="EC" id="2.7.13.3"/>
    </reaction>
</comment>
<keyword evidence="9" id="KW-1133">Transmembrane helix</keyword>
<organism evidence="11 12">
    <name type="scientific">Flavihumibacter stibioxidans</name>
    <dbReference type="NCBI Taxonomy" id="1834163"/>
    <lineage>
        <taxon>Bacteria</taxon>
        <taxon>Pseudomonadati</taxon>
        <taxon>Bacteroidota</taxon>
        <taxon>Chitinophagia</taxon>
        <taxon>Chitinophagales</taxon>
        <taxon>Chitinophagaceae</taxon>
        <taxon>Flavihumibacter</taxon>
    </lineage>
</organism>
<dbReference type="InterPro" id="IPR015943">
    <property type="entry name" value="WD40/YVTN_repeat-like_dom_sf"/>
</dbReference>